<feature type="region of interest" description="Disordered" evidence="7">
    <location>
        <begin position="348"/>
        <end position="369"/>
    </location>
</feature>
<sequence length="369" mass="40953">MAQSSYELERNHPEAREVLRFSSDQEPGLRRVRKGKGFAFFDSEGRLVTDQEIKAAIRLLAIPPAWTDVWICADRKGHIQATGRDARGRKQYLYHSAWTEERSRTKFRELAAFARVLPDLRRAVDRDLSRPGLPRRKVLALVIKLMEETMVRVGNPEYAQRNKTYGLTTLRDGHLDESCFPLCLRFPAKGGRERQVRVASRKLAALVRRCQELPGQHLFAYEDGQGVHAVGSRDVNEYLREVGGPSVTAKVFRTWGATVLAARELSAMEPPASQTDGKHNVAAAMRKVAARLGNTPAVARASYVHPAVVSAFLHGRLCVNADAMYAHGNAGLLPAEVAVARLLASREDRRNDADAQGGEPCPMQSGKEP</sequence>
<dbReference type="InterPro" id="IPR001631">
    <property type="entry name" value="TopoI"/>
</dbReference>
<dbReference type="STRING" id="690850.Desaf_0310"/>
<dbReference type="PRINTS" id="PR00416">
    <property type="entry name" value="EUTPISMRASEI"/>
</dbReference>
<dbReference type="SUPFAM" id="SSF56349">
    <property type="entry name" value="DNA breaking-rejoining enzymes"/>
    <property type="match status" value="1"/>
</dbReference>
<evidence type="ECO:0000256" key="5">
    <source>
        <dbReference type="ARBA" id="ARBA00023125"/>
    </source>
</evidence>
<dbReference type="Pfam" id="PF01028">
    <property type="entry name" value="Topoisom_I"/>
    <property type="match status" value="1"/>
</dbReference>
<dbReference type="Proteomes" id="UP000007844">
    <property type="component" value="Chromosome"/>
</dbReference>
<dbReference type="Gene3D" id="1.10.132.120">
    <property type="match status" value="1"/>
</dbReference>
<evidence type="ECO:0000256" key="6">
    <source>
        <dbReference type="ARBA" id="ARBA00023235"/>
    </source>
</evidence>
<evidence type="ECO:0000256" key="7">
    <source>
        <dbReference type="SAM" id="MobiDB-lite"/>
    </source>
</evidence>
<dbReference type="EMBL" id="CP003221">
    <property type="protein sequence ID" value="EGJ48667.1"/>
    <property type="molecule type" value="Genomic_DNA"/>
</dbReference>
<evidence type="ECO:0000313" key="11">
    <source>
        <dbReference type="Proteomes" id="UP000007844"/>
    </source>
</evidence>
<dbReference type="Gene3D" id="3.30.66.10">
    <property type="entry name" value="DNA topoisomerase I domain"/>
    <property type="match status" value="1"/>
</dbReference>
<dbReference type="AlphaFoldDB" id="F3YU61"/>
<dbReference type="Pfam" id="PF21338">
    <property type="entry name" value="Top1B_N_bact"/>
    <property type="match status" value="1"/>
</dbReference>
<keyword evidence="4" id="KW-0799">Topoisomerase</keyword>
<feature type="domain" description="DNA topoisomerase IB N-terminal" evidence="9">
    <location>
        <begin position="37"/>
        <end position="85"/>
    </location>
</feature>
<dbReference type="InterPro" id="IPR014711">
    <property type="entry name" value="TopoI_cat_a-hlx-sub_euk"/>
</dbReference>
<reference evidence="10 11" key="1">
    <citation type="journal article" date="2011" name="J. Bacteriol.">
        <title>Genome sequence of the mercury-methylating and pleomorphic Desulfovibrio africanus Strain Walvis Bay.</title>
        <authorList>
            <person name="Brown S.D."/>
            <person name="Wall J.D."/>
            <person name="Kucken A.M."/>
            <person name="Gilmour C.C."/>
            <person name="Podar M."/>
            <person name="Brandt C.C."/>
            <person name="Teshima H."/>
            <person name="Detter J.C."/>
            <person name="Han C.S."/>
            <person name="Land M.L."/>
            <person name="Lucas S."/>
            <person name="Han J."/>
            <person name="Pennacchio L."/>
            <person name="Nolan M."/>
            <person name="Pitluck S."/>
            <person name="Woyke T."/>
            <person name="Goodwin L."/>
            <person name="Palumbo A.V."/>
            <person name="Elias D.A."/>
        </authorList>
    </citation>
    <scope>NUCLEOTIDE SEQUENCE [LARGE SCALE GENOMIC DNA]</scope>
    <source>
        <strain evidence="10 11">Walvis Bay</strain>
    </source>
</reference>
<organism evidence="10 11">
    <name type="scientific">Desulfocurvibacter africanus subsp. africanus str. Walvis Bay</name>
    <dbReference type="NCBI Taxonomy" id="690850"/>
    <lineage>
        <taxon>Bacteria</taxon>
        <taxon>Pseudomonadati</taxon>
        <taxon>Thermodesulfobacteriota</taxon>
        <taxon>Desulfovibrionia</taxon>
        <taxon>Desulfovibrionales</taxon>
        <taxon>Desulfovibrionaceae</taxon>
        <taxon>Desulfocurvibacter</taxon>
    </lineage>
</organism>
<dbReference type="InterPro" id="IPR049331">
    <property type="entry name" value="Top1B_N_bact"/>
</dbReference>
<evidence type="ECO:0000259" key="8">
    <source>
        <dbReference type="Pfam" id="PF01028"/>
    </source>
</evidence>
<dbReference type="Gene3D" id="3.90.15.10">
    <property type="entry name" value="Topoisomerase I, Chain A, domain 3"/>
    <property type="match status" value="1"/>
</dbReference>
<evidence type="ECO:0000313" key="10">
    <source>
        <dbReference type="EMBL" id="EGJ48667.1"/>
    </source>
</evidence>
<dbReference type="GO" id="GO:0003917">
    <property type="term" value="F:DNA topoisomerase type I (single strand cut, ATP-independent) activity"/>
    <property type="evidence" value="ECO:0007669"/>
    <property type="project" value="UniProtKB-EC"/>
</dbReference>
<proteinExistence type="inferred from homology"/>
<dbReference type="KEGG" id="daf:Desaf_0310"/>
<dbReference type="PROSITE" id="PS52038">
    <property type="entry name" value="TOPO_IB_2"/>
    <property type="match status" value="1"/>
</dbReference>
<dbReference type="InterPro" id="IPR013500">
    <property type="entry name" value="TopoI_cat_euk"/>
</dbReference>
<gene>
    <name evidence="10" type="ORF">Desaf_0310</name>
</gene>
<keyword evidence="5" id="KW-0238">DNA-binding</keyword>
<feature type="domain" description="DNA topoisomerase I catalytic core eukaryotic-type" evidence="8">
    <location>
        <begin position="96"/>
        <end position="301"/>
    </location>
</feature>
<dbReference type="GO" id="GO:0006265">
    <property type="term" value="P:DNA topological change"/>
    <property type="evidence" value="ECO:0007669"/>
    <property type="project" value="InterPro"/>
</dbReference>
<dbReference type="HOGENOM" id="CLU_046978_1_1_7"/>
<dbReference type="GO" id="GO:0003677">
    <property type="term" value="F:DNA binding"/>
    <property type="evidence" value="ECO:0007669"/>
    <property type="project" value="UniProtKB-KW"/>
</dbReference>
<dbReference type="eggNOG" id="COG3569">
    <property type="taxonomic scope" value="Bacteria"/>
</dbReference>
<evidence type="ECO:0000256" key="2">
    <source>
        <dbReference type="ARBA" id="ARBA00006645"/>
    </source>
</evidence>
<accession>F3YU61</accession>
<dbReference type="SUPFAM" id="SSF55869">
    <property type="entry name" value="DNA topoisomerase I domain"/>
    <property type="match status" value="1"/>
</dbReference>
<evidence type="ECO:0000256" key="1">
    <source>
        <dbReference type="ARBA" id="ARBA00000213"/>
    </source>
</evidence>
<dbReference type="InterPro" id="IPR035447">
    <property type="entry name" value="DNA_topo_I_N_sf"/>
</dbReference>
<keyword evidence="11" id="KW-1185">Reference proteome</keyword>
<dbReference type="InterPro" id="IPR011010">
    <property type="entry name" value="DNA_brk_join_enz"/>
</dbReference>
<evidence type="ECO:0000256" key="3">
    <source>
        <dbReference type="ARBA" id="ARBA00012891"/>
    </source>
</evidence>
<name>F3YU61_DESAF</name>
<keyword evidence="6 10" id="KW-0413">Isomerase</keyword>
<comment type="catalytic activity">
    <reaction evidence="1">
        <text>ATP-independent breakage of single-stranded DNA, followed by passage and rejoining.</text>
        <dbReference type="EC" id="5.6.2.1"/>
    </reaction>
</comment>
<protein>
    <recommendedName>
        <fullName evidence="3">DNA topoisomerase</fullName>
        <ecNumber evidence="3">5.6.2.1</ecNumber>
    </recommendedName>
</protein>
<evidence type="ECO:0000259" key="9">
    <source>
        <dbReference type="Pfam" id="PF21338"/>
    </source>
</evidence>
<dbReference type="EC" id="5.6.2.1" evidence="3"/>
<comment type="similarity">
    <text evidence="2">Belongs to the type IB topoisomerase family.</text>
</comment>
<evidence type="ECO:0000256" key="4">
    <source>
        <dbReference type="ARBA" id="ARBA00023029"/>
    </source>
</evidence>